<keyword evidence="3" id="KW-0234">DNA repair</keyword>
<evidence type="ECO:0000256" key="4">
    <source>
        <dbReference type="SAM" id="MobiDB-lite"/>
    </source>
</evidence>
<organism evidence="5 6">
    <name type="scientific">Lichtheimia ornata</name>
    <dbReference type="NCBI Taxonomy" id="688661"/>
    <lineage>
        <taxon>Eukaryota</taxon>
        <taxon>Fungi</taxon>
        <taxon>Fungi incertae sedis</taxon>
        <taxon>Mucoromycota</taxon>
        <taxon>Mucoromycotina</taxon>
        <taxon>Mucoromycetes</taxon>
        <taxon>Mucorales</taxon>
        <taxon>Lichtheimiaceae</taxon>
        <taxon>Lichtheimia</taxon>
    </lineage>
</organism>
<dbReference type="Proteomes" id="UP001234581">
    <property type="component" value="Unassembled WGS sequence"/>
</dbReference>
<dbReference type="GO" id="GO:0006302">
    <property type="term" value="P:double-strand break repair"/>
    <property type="evidence" value="ECO:0007669"/>
    <property type="project" value="UniProtKB-ARBA"/>
</dbReference>
<proteinExistence type="inferred from homology"/>
<dbReference type="Pfam" id="PF04098">
    <property type="entry name" value="Rad52_Rad22"/>
    <property type="match status" value="1"/>
</dbReference>
<feature type="compositionally biased region" description="Acidic residues" evidence="4">
    <location>
        <begin position="241"/>
        <end position="255"/>
    </location>
</feature>
<evidence type="ECO:0000256" key="3">
    <source>
        <dbReference type="ARBA" id="ARBA00023204"/>
    </source>
</evidence>
<comment type="similarity">
    <text evidence="1">Belongs to the RAD52 family.</text>
</comment>
<evidence type="ECO:0000313" key="6">
    <source>
        <dbReference type="Proteomes" id="UP001234581"/>
    </source>
</evidence>
<keyword evidence="2" id="KW-0227">DNA damage</keyword>
<reference evidence="5 6" key="1">
    <citation type="submission" date="2023-03" db="EMBL/GenBank/DDBJ databases">
        <title>Genome sequence of Lichtheimia ornata CBS 291.66.</title>
        <authorList>
            <person name="Mohabir J.T."/>
            <person name="Shea T.P."/>
            <person name="Kurbessoian T."/>
            <person name="Berby B."/>
            <person name="Fontaine J."/>
            <person name="Livny J."/>
            <person name="Gnirke A."/>
            <person name="Stajich J.E."/>
            <person name="Cuomo C.A."/>
        </authorList>
    </citation>
    <scope>NUCLEOTIDE SEQUENCE [LARGE SCALE GENOMIC DNA]</scope>
    <source>
        <strain evidence="5">CBS 291.66</strain>
    </source>
</reference>
<feature type="compositionally biased region" description="Polar residues" evidence="4">
    <location>
        <begin position="177"/>
        <end position="199"/>
    </location>
</feature>
<dbReference type="InterPro" id="IPR042525">
    <property type="entry name" value="Rad52_Rad59_Rad22_sf"/>
</dbReference>
<evidence type="ECO:0000313" key="5">
    <source>
        <dbReference type="EMBL" id="KAJ8653733.1"/>
    </source>
</evidence>
<feature type="compositionally biased region" description="Basic and acidic residues" evidence="4">
    <location>
        <begin position="158"/>
        <end position="171"/>
    </location>
</feature>
<dbReference type="GO" id="GO:0006310">
    <property type="term" value="P:DNA recombination"/>
    <property type="evidence" value="ECO:0007669"/>
    <property type="project" value="UniProtKB-ARBA"/>
</dbReference>
<evidence type="ECO:0000256" key="2">
    <source>
        <dbReference type="ARBA" id="ARBA00022763"/>
    </source>
</evidence>
<gene>
    <name evidence="5" type="ORF">O0I10_010655</name>
</gene>
<comment type="caution">
    <text evidence="5">The sequence shown here is derived from an EMBL/GenBank/DDBJ whole genome shotgun (WGS) entry which is preliminary data.</text>
</comment>
<dbReference type="RefSeq" id="XP_058338647.1">
    <property type="nucleotide sequence ID" value="XM_058490634.1"/>
</dbReference>
<sequence length="268" mass="29945">MFNEELLNRYASMQEATTCQARGGKTTTKLSYETLTRKADEVFGVMNWSQEHSLMEQHYLDRRNNAYDCMYTTKVKITANKKSRSFQGCGLVKGAPDIETAIQVAQNRSIEHGAEKCFRMLGNYFNLPPEPEGSDTTETRAPENRPLSSTNLVTTTDSIDHQSTSKEDQRRVPAATAPTTSVKISKPSSSAQHPSAQNQSSLSSSSLRRRRSNLSYTTEDKENHPPEKRMKETTFDMSDNQSDEYDQDEGLDADLVEACMSIEGSAAT</sequence>
<dbReference type="Gene3D" id="3.30.390.80">
    <property type="entry name" value="DNA repair protein Rad52/59/22"/>
    <property type="match status" value="1"/>
</dbReference>
<feature type="compositionally biased region" description="Polar residues" evidence="4">
    <location>
        <begin position="146"/>
        <end position="157"/>
    </location>
</feature>
<feature type="region of interest" description="Disordered" evidence="4">
    <location>
        <begin position="128"/>
        <end position="268"/>
    </location>
</feature>
<evidence type="ECO:0000256" key="1">
    <source>
        <dbReference type="ARBA" id="ARBA00006638"/>
    </source>
</evidence>
<dbReference type="SUPFAM" id="SSF54768">
    <property type="entry name" value="dsRNA-binding domain-like"/>
    <property type="match status" value="1"/>
</dbReference>
<dbReference type="GeneID" id="83218058"/>
<dbReference type="AlphaFoldDB" id="A0AAD7UUC7"/>
<feature type="compositionally biased region" description="Basic and acidic residues" evidence="4">
    <location>
        <begin position="218"/>
        <end position="234"/>
    </location>
</feature>
<dbReference type="InterPro" id="IPR041247">
    <property type="entry name" value="Rad52_fam"/>
</dbReference>
<accession>A0AAD7UUC7</accession>
<dbReference type="EMBL" id="JARTCD010000073">
    <property type="protein sequence ID" value="KAJ8653733.1"/>
    <property type="molecule type" value="Genomic_DNA"/>
</dbReference>
<name>A0AAD7UUC7_9FUNG</name>
<protein>
    <submittedName>
        <fullName evidence="5">Uncharacterized protein</fullName>
    </submittedName>
</protein>
<keyword evidence="6" id="KW-1185">Reference proteome</keyword>